<keyword evidence="4" id="KW-1185">Reference proteome</keyword>
<evidence type="ECO:0008006" key="5">
    <source>
        <dbReference type="Google" id="ProtNLM"/>
    </source>
</evidence>
<dbReference type="Pfam" id="PF03401">
    <property type="entry name" value="TctC"/>
    <property type="match status" value="1"/>
</dbReference>
<organism evidence="3 4">
    <name type="scientific">Bordetella genomosp. 7</name>
    <dbReference type="NCBI Taxonomy" id="1416805"/>
    <lineage>
        <taxon>Bacteria</taxon>
        <taxon>Pseudomonadati</taxon>
        <taxon>Pseudomonadota</taxon>
        <taxon>Betaproteobacteria</taxon>
        <taxon>Burkholderiales</taxon>
        <taxon>Alcaligenaceae</taxon>
        <taxon>Bordetella</taxon>
    </lineage>
</organism>
<dbReference type="Gene3D" id="3.40.190.10">
    <property type="entry name" value="Periplasmic binding protein-like II"/>
    <property type="match status" value="1"/>
</dbReference>
<dbReference type="PANTHER" id="PTHR42928">
    <property type="entry name" value="TRICARBOXYLATE-BINDING PROTEIN"/>
    <property type="match status" value="1"/>
</dbReference>
<name>A0A261R070_9BORD</name>
<dbReference type="PROSITE" id="PS51318">
    <property type="entry name" value="TAT"/>
    <property type="match status" value="1"/>
</dbReference>
<dbReference type="OrthoDB" id="9780943at2"/>
<keyword evidence="2" id="KW-0732">Signal</keyword>
<proteinExistence type="inferred from homology"/>
<evidence type="ECO:0000256" key="2">
    <source>
        <dbReference type="SAM" id="SignalP"/>
    </source>
</evidence>
<dbReference type="RefSeq" id="WP_026639727.1">
    <property type="nucleotide sequence ID" value="NZ_NEVI01000017.1"/>
</dbReference>
<protein>
    <recommendedName>
        <fullName evidence="5">ABC transporter substrate-binding protein</fullName>
    </recommendedName>
</protein>
<dbReference type="PROSITE" id="PS51257">
    <property type="entry name" value="PROKAR_LIPOPROTEIN"/>
    <property type="match status" value="1"/>
</dbReference>
<dbReference type="PANTHER" id="PTHR42928:SF5">
    <property type="entry name" value="BLR1237 PROTEIN"/>
    <property type="match status" value="1"/>
</dbReference>
<accession>A0A261R070</accession>
<dbReference type="PIRSF" id="PIRSF017082">
    <property type="entry name" value="YflP"/>
    <property type="match status" value="1"/>
</dbReference>
<dbReference type="Gene3D" id="3.40.190.150">
    <property type="entry name" value="Bordetella uptake gene, domain 1"/>
    <property type="match status" value="1"/>
</dbReference>
<dbReference type="AlphaFoldDB" id="A0A261R070"/>
<sequence>MKRRTLLQGALAGAACMGLGMPARAAQFPDRPLQWIVPYPPGGATDSVARAIAGPMSGRLGQPVVIVNRPGGATNIGTEAAIKAAPDGHTLLLAVPPLVVNPALYPELSYQPLRDMQAVALIALNPNVLVVPAESPYRTPQQLFEAAQTRPDTITIASPGIGTVPHLVSLLIGQEMNLRVVPVPYKGSAALMPDLVSGRVDAAMDNLYAQVASVRAGRVRALATLGEHRSPLLPDVPSMTELGLSKLAGMGWIGVVAHSGVEPSRIATLEAAILDAARDAEVASRLEAMGLMVVAQGREPFQRRLVAEAELWQGTVRRAGVTLA</sequence>
<feature type="signal peptide" evidence="2">
    <location>
        <begin position="1"/>
        <end position="25"/>
    </location>
</feature>
<dbReference type="InterPro" id="IPR005064">
    <property type="entry name" value="BUG"/>
</dbReference>
<evidence type="ECO:0000313" key="3">
    <source>
        <dbReference type="EMBL" id="OZI18137.1"/>
    </source>
</evidence>
<dbReference type="EMBL" id="NEVK01000006">
    <property type="protein sequence ID" value="OZI18137.1"/>
    <property type="molecule type" value="Genomic_DNA"/>
</dbReference>
<comment type="caution">
    <text evidence="3">The sequence shown here is derived from an EMBL/GenBank/DDBJ whole genome shotgun (WGS) entry which is preliminary data.</text>
</comment>
<evidence type="ECO:0000256" key="1">
    <source>
        <dbReference type="ARBA" id="ARBA00006987"/>
    </source>
</evidence>
<feature type="chain" id="PRO_5012605035" description="ABC transporter substrate-binding protein" evidence="2">
    <location>
        <begin position="26"/>
        <end position="324"/>
    </location>
</feature>
<comment type="similarity">
    <text evidence="1">Belongs to the UPF0065 (bug) family.</text>
</comment>
<gene>
    <name evidence="3" type="ORF">CAL19_13855</name>
</gene>
<dbReference type="Proteomes" id="UP000216947">
    <property type="component" value="Unassembled WGS sequence"/>
</dbReference>
<reference evidence="4" key="1">
    <citation type="submission" date="2017-05" db="EMBL/GenBank/DDBJ databases">
        <title>Complete and WGS of Bordetella genogroups.</title>
        <authorList>
            <person name="Spilker T."/>
            <person name="Lipuma J."/>
        </authorList>
    </citation>
    <scope>NUCLEOTIDE SEQUENCE [LARGE SCALE GENOMIC DNA]</scope>
    <source>
        <strain evidence="4">AU18089</strain>
    </source>
</reference>
<dbReference type="InterPro" id="IPR006311">
    <property type="entry name" value="TAT_signal"/>
</dbReference>
<dbReference type="SUPFAM" id="SSF53850">
    <property type="entry name" value="Periplasmic binding protein-like II"/>
    <property type="match status" value="1"/>
</dbReference>
<dbReference type="CDD" id="cd07012">
    <property type="entry name" value="PBP2_Bug_TTT"/>
    <property type="match status" value="1"/>
</dbReference>
<evidence type="ECO:0000313" key="4">
    <source>
        <dbReference type="Proteomes" id="UP000216947"/>
    </source>
</evidence>
<dbReference type="InterPro" id="IPR042100">
    <property type="entry name" value="Bug_dom1"/>
</dbReference>